<protein>
    <submittedName>
        <fullName evidence="3">2-(S)-hydroxypropyl-CoM dehydrogenase</fullName>
        <ecNumber evidence="3">1.1.1.269</ecNumber>
    </submittedName>
</protein>
<dbReference type="Pfam" id="PF13561">
    <property type="entry name" value="adh_short_C2"/>
    <property type="match status" value="1"/>
</dbReference>
<evidence type="ECO:0000313" key="4">
    <source>
        <dbReference type="Proteomes" id="UP000239735"/>
    </source>
</evidence>
<dbReference type="InterPro" id="IPR036291">
    <property type="entry name" value="NAD(P)-bd_dom_sf"/>
</dbReference>
<evidence type="ECO:0000256" key="1">
    <source>
        <dbReference type="ARBA" id="ARBA00006484"/>
    </source>
</evidence>
<dbReference type="InterPro" id="IPR020904">
    <property type="entry name" value="Sc_DH/Rdtase_CS"/>
</dbReference>
<dbReference type="Proteomes" id="UP000239735">
    <property type="component" value="Unassembled WGS sequence"/>
</dbReference>
<dbReference type="Gene3D" id="3.40.50.720">
    <property type="entry name" value="NAD(P)-binding Rossmann-like Domain"/>
    <property type="match status" value="1"/>
</dbReference>
<gene>
    <name evidence="3" type="primary">xecE</name>
    <name evidence="3" type="ORF">SBA5_130026</name>
</gene>
<accession>A0A2N9L435</accession>
<dbReference type="SUPFAM" id="SSF51735">
    <property type="entry name" value="NAD(P)-binding Rossmann-fold domains"/>
    <property type="match status" value="1"/>
</dbReference>
<dbReference type="InterPro" id="IPR002347">
    <property type="entry name" value="SDR_fam"/>
</dbReference>
<proteinExistence type="inferred from homology"/>
<dbReference type="PANTHER" id="PTHR43477">
    <property type="entry name" value="DIHYDROANTICAPSIN 7-DEHYDROGENASE"/>
    <property type="match status" value="1"/>
</dbReference>
<evidence type="ECO:0000313" key="3">
    <source>
        <dbReference type="EMBL" id="SPE18087.1"/>
    </source>
</evidence>
<dbReference type="FunFam" id="3.40.50.720:FF:000084">
    <property type="entry name" value="Short-chain dehydrogenase reductase"/>
    <property type="match status" value="1"/>
</dbReference>
<sequence length="268" mass="28512">MRAKADAPIKMPTHSDPFRLDGRITLVTGGASGIGEATAKELARAGAQVWIGDINIAAAQTLAALLPNAEALYFDVTNPDSIAKAVAQISQLDILVNNAGIGHVGSIEATEPGDFDRLMNVNVRSVYLVTRAFLPLLLAAHERHAAVGAIVNVASVSGLVGIKQRFAYCTTKGAIVAMTRQLAVEYPKTLRVNAVCPGTVQTPFVEGYLEKFHKHNKEEMRAELRARQPVGRLGQPEEVASAIRYLASDEAAFVTGTLLTIDGGWTAA</sequence>
<reference evidence="4" key="1">
    <citation type="submission" date="2018-02" db="EMBL/GenBank/DDBJ databases">
        <authorList>
            <person name="Hausmann B."/>
        </authorList>
    </citation>
    <scope>NUCLEOTIDE SEQUENCE [LARGE SCALE GENOMIC DNA]</scope>
    <source>
        <strain evidence="4">Peat soil MAG SbA5</strain>
    </source>
</reference>
<dbReference type="PRINTS" id="PR00080">
    <property type="entry name" value="SDRFAMILY"/>
</dbReference>
<dbReference type="PRINTS" id="PR00081">
    <property type="entry name" value="GDHRDH"/>
</dbReference>
<dbReference type="EMBL" id="OKRB01000035">
    <property type="protein sequence ID" value="SPE18087.1"/>
    <property type="molecule type" value="Genomic_DNA"/>
</dbReference>
<keyword evidence="2 3" id="KW-0560">Oxidoreductase</keyword>
<dbReference type="PANTHER" id="PTHR43477:SF1">
    <property type="entry name" value="DIHYDROANTICAPSIN 7-DEHYDROGENASE"/>
    <property type="match status" value="1"/>
</dbReference>
<organism evidence="3 4">
    <name type="scientific">Candidatus Sulfuritelmatomonas gaucii</name>
    <dbReference type="NCBI Taxonomy" id="2043161"/>
    <lineage>
        <taxon>Bacteria</taxon>
        <taxon>Pseudomonadati</taxon>
        <taxon>Acidobacteriota</taxon>
        <taxon>Terriglobia</taxon>
        <taxon>Terriglobales</taxon>
        <taxon>Acidobacteriaceae</taxon>
        <taxon>Candidatus Sulfuritelmatomonas</taxon>
    </lineage>
</organism>
<dbReference type="EC" id="1.1.1.269" evidence="3"/>
<dbReference type="NCBIfam" id="NF005559">
    <property type="entry name" value="PRK07231.1"/>
    <property type="match status" value="1"/>
</dbReference>
<name>A0A2N9L435_9BACT</name>
<dbReference type="AlphaFoldDB" id="A0A2N9L435"/>
<dbReference type="InterPro" id="IPR051122">
    <property type="entry name" value="SDR_DHRS6-like"/>
</dbReference>
<dbReference type="PROSITE" id="PS00061">
    <property type="entry name" value="ADH_SHORT"/>
    <property type="match status" value="1"/>
</dbReference>
<comment type="similarity">
    <text evidence="1">Belongs to the short-chain dehydrogenases/reductases (SDR) family.</text>
</comment>
<evidence type="ECO:0000256" key="2">
    <source>
        <dbReference type="ARBA" id="ARBA00023002"/>
    </source>
</evidence>
<dbReference type="GO" id="GO:0050575">
    <property type="term" value="F:2-(S)-hydroxypropyl-CoM dehydrogenase activity"/>
    <property type="evidence" value="ECO:0007669"/>
    <property type="project" value="UniProtKB-EC"/>
</dbReference>